<dbReference type="Gramene" id="KQK05375">
    <property type="protein sequence ID" value="KQK05375"/>
    <property type="gene ID" value="BRADI_2g19730v3"/>
</dbReference>
<dbReference type="STRING" id="15368.A0A0Q3G1W9"/>
<dbReference type="ExpressionAtlas" id="A0A0Q3G1W9">
    <property type="expression patterns" value="baseline"/>
</dbReference>
<dbReference type="AlphaFoldDB" id="A0A0Q3G1W9"/>
<organism evidence="1">
    <name type="scientific">Brachypodium distachyon</name>
    <name type="common">Purple false brome</name>
    <name type="synonym">Trachynia distachya</name>
    <dbReference type="NCBI Taxonomy" id="15368"/>
    <lineage>
        <taxon>Eukaryota</taxon>
        <taxon>Viridiplantae</taxon>
        <taxon>Streptophyta</taxon>
        <taxon>Embryophyta</taxon>
        <taxon>Tracheophyta</taxon>
        <taxon>Spermatophyta</taxon>
        <taxon>Magnoliopsida</taxon>
        <taxon>Liliopsida</taxon>
        <taxon>Poales</taxon>
        <taxon>Poaceae</taxon>
        <taxon>BOP clade</taxon>
        <taxon>Pooideae</taxon>
        <taxon>Stipodae</taxon>
        <taxon>Brachypodieae</taxon>
        <taxon>Brachypodium</taxon>
    </lineage>
</organism>
<accession>A0A0Q3G1W9</accession>
<dbReference type="InParanoid" id="A0A0Q3G1W9"/>
<protein>
    <submittedName>
        <fullName evidence="1 2">Uncharacterized protein</fullName>
    </submittedName>
</protein>
<name>A0A0Q3G1W9_BRADI</name>
<sequence>MEAALYGFAQSGGSLEYKFDPQDAAAASSASTNALLRRQQGNDGPWQRAWRPQPRVDHASPAQVVGCAESLDAFVAVAGVRILVDPSDAATGRARENAAAALLNLVLAGGESVVEEVLAAGSAEEAVRELAMDGEASSRGKAKAEVLLRALEEGAAAGSRRRREHGFADFLDRLVASCSPPLQLLDRNREGGRREMDWSTLP</sequence>
<evidence type="ECO:0000313" key="1">
    <source>
        <dbReference type="EMBL" id="KQK05375.1"/>
    </source>
</evidence>
<evidence type="ECO:0000313" key="2">
    <source>
        <dbReference type="EnsemblPlants" id="KQK05375"/>
    </source>
</evidence>
<dbReference type="EnsemblPlants" id="KQK05375">
    <property type="protein sequence ID" value="KQK05375"/>
    <property type="gene ID" value="BRADI_2g19730v3"/>
</dbReference>
<reference evidence="1 2" key="1">
    <citation type="journal article" date="2010" name="Nature">
        <title>Genome sequencing and analysis of the model grass Brachypodium distachyon.</title>
        <authorList>
            <consortium name="International Brachypodium Initiative"/>
        </authorList>
    </citation>
    <scope>NUCLEOTIDE SEQUENCE [LARGE SCALE GENOMIC DNA]</scope>
    <source>
        <strain evidence="1 2">Bd21</strain>
    </source>
</reference>
<proteinExistence type="predicted"/>
<reference evidence="2" key="3">
    <citation type="submission" date="2018-08" db="UniProtKB">
        <authorList>
            <consortium name="EnsemblPlants"/>
        </authorList>
    </citation>
    <scope>IDENTIFICATION</scope>
    <source>
        <strain evidence="2">cv. Bd21</strain>
    </source>
</reference>
<dbReference type="EMBL" id="CM000881">
    <property type="protein sequence ID" value="KQK05375.1"/>
    <property type="molecule type" value="Genomic_DNA"/>
</dbReference>
<reference evidence="1" key="2">
    <citation type="submission" date="2017-06" db="EMBL/GenBank/DDBJ databases">
        <title>WGS assembly of Brachypodium distachyon.</title>
        <authorList>
            <consortium name="The International Brachypodium Initiative"/>
            <person name="Lucas S."/>
            <person name="Harmon-Smith M."/>
            <person name="Lail K."/>
            <person name="Tice H."/>
            <person name="Grimwood J."/>
            <person name="Bruce D."/>
            <person name="Barry K."/>
            <person name="Shu S."/>
            <person name="Lindquist E."/>
            <person name="Wang M."/>
            <person name="Pitluck S."/>
            <person name="Vogel J.P."/>
            <person name="Garvin D.F."/>
            <person name="Mockler T.C."/>
            <person name="Schmutz J."/>
            <person name="Rokhsar D."/>
            <person name="Bevan M.W."/>
        </authorList>
    </citation>
    <scope>NUCLEOTIDE SEQUENCE</scope>
    <source>
        <strain evidence="1">Bd21</strain>
    </source>
</reference>
<keyword evidence="3" id="KW-1185">Reference proteome</keyword>
<dbReference type="Proteomes" id="UP000008810">
    <property type="component" value="Chromosome 2"/>
</dbReference>
<evidence type="ECO:0000313" key="3">
    <source>
        <dbReference type="Proteomes" id="UP000008810"/>
    </source>
</evidence>
<gene>
    <name evidence="1" type="ORF">BRADI_2g19730v3</name>
</gene>